<keyword evidence="2" id="KW-0804">Transcription</keyword>
<keyword evidence="2" id="KW-0548">Nucleotidyltransferase</keyword>
<dbReference type="EC" id="2.7.7.6" evidence="2"/>
<evidence type="ECO:0000313" key="3">
    <source>
        <dbReference type="Proteomes" id="UP001175353"/>
    </source>
</evidence>
<dbReference type="Proteomes" id="UP001175353">
    <property type="component" value="Unassembled WGS sequence"/>
</dbReference>
<organism evidence="2 3">
    <name type="scientific">Friedmanniomyces endolithicus</name>
    <dbReference type="NCBI Taxonomy" id="329885"/>
    <lineage>
        <taxon>Eukaryota</taxon>
        <taxon>Fungi</taxon>
        <taxon>Dikarya</taxon>
        <taxon>Ascomycota</taxon>
        <taxon>Pezizomycotina</taxon>
        <taxon>Dothideomycetes</taxon>
        <taxon>Dothideomycetidae</taxon>
        <taxon>Mycosphaerellales</taxon>
        <taxon>Teratosphaeriaceae</taxon>
        <taxon>Friedmanniomyces</taxon>
    </lineage>
</organism>
<feature type="non-terminal residue" evidence="2">
    <location>
        <position position="1"/>
    </location>
</feature>
<evidence type="ECO:0000313" key="2">
    <source>
        <dbReference type="EMBL" id="KAK0948716.1"/>
    </source>
</evidence>
<keyword evidence="2" id="KW-0808">Transferase</keyword>
<keyword evidence="3" id="KW-1185">Reference proteome</keyword>
<sequence>LLKVQVGIHGTSAELLQHLHTNLRVGRWSRAEAIIERLSEQSAHLAPEILHAHTAYLTEQYKRLASYEKDSEESMKTLRVMQMWIELKVRSKGIDPSAKMLVAMVRAALTALQGDKLRRAVHRYVDWAETLGPDTLVEVLDSEDYDDNEYATLGPLTAEYYEGGKLDGHELSVEEKQEMEDQATADP</sequence>
<reference evidence="2" key="1">
    <citation type="submission" date="2023-06" db="EMBL/GenBank/DDBJ databases">
        <title>Black Yeasts Isolated from many extreme environments.</title>
        <authorList>
            <person name="Coleine C."/>
            <person name="Stajich J.E."/>
            <person name="Selbmann L."/>
        </authorList>
    </citation>
    <scope>NUCLEOTIDE SEQUENCE</scope>
    <source>
        <strain evidence="2">CCFEE 5200</strain>
    </source>
</reference>
<evidence type="ECO:0000256" key="1">
    <source>
        <dbReference type="SAM" id="MobiDB-lite"/>
    </source>
</evidence>
<gene>
    <name evidence="2" type="primary">RPO41_5</name>
    <name evidence="2" type="ORF">LTR91_027021</name>
</gene>
<dbReference type="EMBL" id="JAUJLE010001892">
    <property type="protein sequence ID" value="KAK0948716.1"/>
    <property type="molecule type" value="Genomic_DNA"/>
</dbReference>
<feature type="region of interest" description="Disordered" evidence="1">
    <location>
        <begin position="167"/>
        <end position="187"/>
    </location>
</feature>
<dbReference type="AlphaFoldDB" id="A0AAN6GWV1"/>
<dbReference type="GO" id="GO:0003899">
    <property type="term" value="F:DNA-directed RNA polymerase activity"/>
    <property type="evidence" value="ECO:0007669"/>
    <property type="project" value="UniProtKB-EC"/>
</dbReference>
<dbReference type="GO" id="GO:0000428">
    <property type="term" value="C:DNA-directed RNA polymerase complex"/>
    <property type="evidence" value="ECO:0007669"/>
    <property type="project" value="UniProtKB-KW"/>
</dbReference>
<feature type="compositionally biased region" description="Basic and acidic residues" evidence="1">
    <location>
        <begin position="167"/>
        <end position="176"/>
    </location>
</feature>
<feature type="non-terminal residue" evidence="2">
    <location>
        <position position="187"/>
    </location>
</feature>
<name>A0AAN6GWV1_9PEZI</name>
<keyword evidence="2" id="KW-0240">DNA-directed RNA polymerase</keyword>
<comment type="caution">
    <text evidence="2">The sequence shown here is derived from an EMBL/GenBank/DDBJ whole genome shotgun (WGS) entry which is preliminary data.</text>
</comment>
<feature type="compositionally biased region" description="Acidic residues" evidence="1">
    <location>
        <begin position="177"/>
        <end position="187"/>
    </location>
</feature>
<proteinExistence type="predicted"/>
<protein>
    <submittedName>
        <fullName evidence="2">DNA-directed RNA polymerase</fullName>
        <ecNumber evidence="2">2.7.7.6</ecNumber>
    </submittedName>
</protein>
<accession>A0AAN6GWV1</accession>